<dbReference type="GeneID" id="5231173"/>
<keyword evidence="3" id="KW-1185">Reference proteome</keyword>
<dbReference type="KEGG" id="lel:PVL30_005664"/>
<reference evidence="2 3" key="1">
    <citation type="journal article" date="2009" name="Nature">
        <title>Evolution of pathogenicity and sexual reproduction in eight Candida genomes.</title>
        <authorList>
            <person name="Butler G."/>
            <person name="Rasmussen M.D."/>
            <person name="Lin M.F."/>
            <person name="Santos M.A."/>
            <person name="Sakthikumar S."/>
            <person name="Munro C.A."/>
            <person name="Rheinbay E."/>
            <person name="Grabherr M."/>
            <person name="Forche A."/>
            <person name="Reedy J.L."/>
            <person name="Agrafioti I."/>
            <person name="Arnaud M.B."/>
            <person name="Bates S."/>
            <person name="Brown A.J."/>
            <person name="Brunke S."/>
            <person name="Costanzo M.C."/>
            <person name="Fitzpatrick D.A."/>
            <person name="de Groot P.W."/>
            <person name="Harris D."/>
            <person name="Hoyer L.L."/>
            <person name="Hube B."/>
            <person name="Klis F.M."/>
            <person name="Kodira C."/>
            <person name="Lennard N."/>
            <person name="Logue M.E."/>
            <person name="Martin R."/>
            <person name="Neiman A.M."/>
            <person name="Nikolaou E."/>
            <person name="Quail M.A."/>
            <person name="Quinn J."/>
            <person name="Santos M.C."/>
            <person name="Schmitzberger F.F."/>
            <person name="Sherlock G."/>
            <person name="Shah P."/>
            <person name="Silverstein K.A."/>
            <person name="Skrzypek M.S."/>
            <person name="Soll D."/>
            <person name="Staggs R."/>
            <person name="Stansfield I."/>
            <person name="Stumpf M.P."/>
            <person name="Sudbery P.E."/>
            <person name="Srikantha T."/>
            <person name="Zeng Q."/>
            <person name="Berman J."/>
            <person name="Berriman M."/>
            <person name="Heitman J."/>
            <person name="Gow N.A."/>
            <person name="Lorenz M.C."/>
            <person name="Birren B.W."/>
            <person name="Kellis M."/>
            <person name="Cuomo C.A."/>
        </authorList>
    </citation>
    <scope>NUCLEOTIDE SEQUENCE [LARGE SCALE GENOMIC DNA]</scope>
    <source>
        <strain evidence="3">ATCC 11503 / BCRC 21390 / CBS 2605 / JCM 1781 / NBRC 1676 / NRRL YB-4239</strain>
    </source>
</reference>
<dbReference type="OrthoDB" id="448496at2759"/>
<dbReference type="SMART" id="SM00852">
    <property type="entry name" value="MoCF_biosynth"/>
    <property type="match status" value="1"/>
</dbReference>
<dbReference type="PANTHER" id="PTHR47675">
    <property type="entry name" value="MOLYBDOPTERIN BINDING DOMAIN PROTEIN (AFU_ORTHOLOGUE AFUA_5G11210)"/>
    <property type="match status" value="1"/>
</dbReference>
<dbReference type="eggNOG" id="KOG2644">
    <property type="taxonomic scope" value="Eukaryota"/>
</dbReference>
<dbReference type="AlphaFoldDB" id="A5E5N8"/>
<dbReference type="GO" id="GO:0047884">
    <property type="term" value="F:FAD diphosphatase activity"/>
    <property type="evidence" value="ECO:0007669"/>
    <property type="project" value="EnsemblFungi"/>
</dbReference>
<proteinExistence type="predicted"/>
<dbReference type="SUPFAM" id="SSF53218">
    <property type="entry name" value="Molybdenum cofactor biosynthesis proteins"/>
    <property type="match status" value="1"/>
</dbReference>
<dbReference type="STRING" id="379508.A5E5N8"/>
<dbReference type="PANTHER" id="PTHR47675:SF1">
    <property type="entry name" value="MOLYBDOPTERIN BINDING DOMAIN PROTEIN (AFU_ORTHOLOGUE AFUA_5G11210)"/>
    <property type="match status" value="1"/>
</dbReference>
<name>A5E5N8_LODEL</name>
<feature type="domain" description="MoaB/Mog" evidence="1">
    <location>
        <begin position="35"/>
        <end position="213"/>
    </location>
</feature>
<dbReference type="Gene3D" id="3.40.980.10">
    <property type="entry name" value="MoaB/Mog-like domain"/>
    <property type="match status" value="1"/>
</dbReference>
<dbReference type="GO" id="GO:0042726">
    <property type="term" value="P:flavin-containing compound metabolic process"/>
    <property type="evidence" value="ECO:0007669"/>
    <property type="project" value="EnsemblFungi"/>
</dbReference>
<dbReference type="VEuPathDB" id="FungiDB:LELG_04927"/>
<dbReference type="HOGENOM" id="CLU_030805_0_0_1"/>
<sequence length="308" mass="34811">MLLPFNHCWRYLSTTIRTQKQMASSSIPKKIRNAGILIIGDEVLNGKILDTNSYNFARFCFNQLSIPLKRTIVCGDDEADIKQSLDVLLKQDNLDFVVTSGGLGSTHDDITYEVLADYFGLDYKIDDQVVERMKSLRGDYLTKLDKDQLSAFYRMATLPTSRAGCKISTNNLFFDDSLWFPILEIDERVYVLPGVPQLFTRLLNDMKQHLQNRVTSLKLSRRYVVTKSGETQIAPFLTKLQQECNATYGNGTIKLGSYPHMELKMNTISVVGKNDTPGDSLDDVITQLLENIGGEAKEISQAEEDQLK</sequence>
<dbReference type="OMA" id="EGWAPGC"/>
<accession>A5E5N8</accession>
<evidence type="ECO:0000313" key="3">
    <source>
        <dbReference type="Proteomes" id="UP000001996"/>
    </source>
</evidence>
<dbReference type="Pfam" id="PF00994">
    <property type="entry name" value="MoCF_biosynth"/>
    <property type="match status" value="1"/>
</dbReference>
<gene>
    <name evidence="2" type="ORF">LELG_04927</name>
</gene>
<evidence type="ECO:0000259" key="1">
    <source>
        <dbReference type="SMART" id="SM00852"/>
    </source>
</evidence>
<evidence type="ECO:0000313" key="2">
    <source>
        <dbReference type="EMBL" id="EDK46746.1"/>
    </source>
</evidence>
<protein>
    <recommendedName>
        <fullName evidence="1">MoaB/Mog domain-containing protein</fullName>
    </recommendedName>
</protein>
<dbReference type="Proteomes" id="UP000001996">
    <property type="component" value="Unassembled WGS sequence"/>
</dbReference>
<dbReference type="InterPro" id="IPR036425">
    <property type="entry name" value="MoaB/Mog-like_dom_sf"/>
</dbReference>
<dbReference type="InterPro" id="IPR001453">
    <property type="entry name" value="MoaB/Mog_dom"/>
</dbReference>
<dbReference type="FunCoup" id="A5E5N8">
    <property type="interactions" value="14"/>
</dbReference>
<dbReference type="InParanoid" id="A5E5N8"/>
<dbReference type="EMBL" id="CH981530">
    <property type="protein sequence ID" value="EDK46746.1"/>
    <property type="molecule type" value="Genomic_DNA"/>
</dbReference>
<organism evidence="2 3">
    <name type="scientific">Lodderomyces elongisporus (strain ATCC 11503 / CBS 2605 / JCM 1781 / NBRC 1676 / NRRL YB-4239)</name>
    <name type="common">Yeast</name>
    <name type="synonym">Saccharomyces elongisporus</name>
    <dbReference type="NCBI Taxonomy" id="379508"/>
    <lineage>
        <taxon>Eukaryota</taxon>
        <taxon>Fungi</taxon>
        <taxon>Dikarya</taxon>
        <taxon>Ascomycota</taxon>
        <taxon>Saccharomycotina</taxon>
        <taxon>Pichiomycetes</taxon>
        <taxon>Debaryomycetaceae</taxon>
        <taxon>Candida/Lodderomyces clade</taxon>
        <taxon>Lodderomyces</taxon>
    </lineage>
</organism>